<name>A0A4U1JFI2_9BACT</name>
<dbReference type="SMART" id="SM00327">
    <property type="entry name" value="VWA"/>
    <property type="match status" value="1"/>
</dbReference>
<feature type="compositionally biased region" description="Low complexity" evidence="1">
    <location>
        <begin position="511"/>
        <end position="532"/>
    </location>
</feature>
<evidence type="ECO:0000313" key="4">
    <source>
        <dbReference type="Proteomes" id="UP000309215"/>
    </source>
</evidence>
<dbReference type="PANTHER" id="PTHR10579:SF43">
    <property type="entry name" value="ZINC FINGER (C3HC4-TYPE RING FINGER) FAMILY PROTEIN"/>
    <property type="match status" value="1"/>
</dbReference>
<dbReference type="RefSeq" id="WP_136929018.1">
    <property type="nucleotide sequence ID" value="NZ_SSMQ01000009.1"/>
</dbReference>
<evidence type="ECO:0000256" key="1">
    <source>
        <dbReference type="SAM" id="MobiDB-lite"/>
    </source>
</evidence>
<keyword evidence="4" id="KW-1185">Reference proteome</keyword>
<dbReference type="InterPro" id="IPR036465">
    <property type="entry name" value="vWFA_dom_sf"/>
</dbReference>
<organism evidence="3 4">
    <name type="scientific">Polyangium fumosum</name>
    <dbReference type="NCBI Taxonomy" id="889272"/>
    <lineage>
        <taxon>Bacteria</taxon>
        <taxon>Pseudomonadati</taxon>
        <taxon>Myxococcota</taxon>
        <taxon>Polyangia</taxon>
        <taxon>Polyangiales</taxon>
        <taxon>Polyangiaceae</taxon>
        <taxon>Polyangium</taxon>
    </lineage>
</organism>
<dbReference type="InterPro" id="IPR051266">
    <property type="entry name" value="CLCR"/>
</dbReference>
<dbReference type="PROSITE" id="PS50234">
    <property type="entry name" value="VWFA"/>
    <property type="match status" value="1"/>
</dbReference>
<gene>
    <name evidence="3" type="ORF">E8A74_11595</name>
</gene>
<dbReference type="Pfam" id="PF00092">
    <property type="entry name" value="VWA"/>
    <property type="match status" value="1"/>
</dbReference>
<evidence type="ECO:0000259" key="2">
    <source>
        <dbReference type="PROSITE" id="PS50234"/>
    </source>
</evidence>
<protein>
    <submittedName>
        <fullName evidence="3">VWA domain-containing protein</fullName>
    </submittedName>
</protein>
<dbReference type="OrthoDB" id="9781333at2"/>
<dbReference type="Gene3D" id="3.40.50.410">
    <property type="entry name" value="von Willebrand factor, type A domain"/>
    <property type="match status" value="1"/>
</dbReference>
<accession>A0A4U1JFI2</accession>
<comment type="caution">
    <text evidence="3">The sequence shown here is derived from an EMBL/GenBank/DDBJ whole genome shotgun (WGS) entry which is preliminary data.</text>
</comment>
<dbReference type="AlphaFoldDB" id="A0A4U1JFI2"/>
<dbReference type="PANTHER" id="PTHR10579">
    <property type="entry name" value="CALCIUM-ACTIVATED CHLORIDE CHANNEL REGULATOR"/>
    <property type="match status" value="1"/>
</dbReference>
<evidence type="ECO:0000313" key="3">
    <source>
        <dbReference type="EMBL" id="TKD09795.1"/>
    </source>
</evidence>
<feature type="domain" description="VWFA" evidence="2">
    <location>
        <begin position="41"/>
        <end position="213"/>
    </location>
</feature>
<dbReference type="InterPro" id="IPR002035">
    <property type="entry name" value="VWF_A"/>
</dbReference>
<dbReference type="Proteomes" id="UP000309215">
    <property type="component" value="Unassembled WGS sequence"/>
</dbReference>
<proteinExistence type="predicted"/>
<reference evidence="3 4" key="1">
    <citation type="submission" date="2019-04" db="EMBL/GenBank/DDBJ databases">
        <authorList>
            <person name="Li Y."/>
            <person name="Wang J."/>
        </authorList>
    </citation>
    <scope>NUCLEOTIDE SEQUENCE [LARGE SCALE GENOMIC DNA]</scope>
    <source>
        <strain evidence="3 4">DSM 14668</strain>
    </source>
</reference>
<feature type="region of interest" description="Disordered" evidence="1">
    <location>
        <begin position="509"/>
        <end position="532"/>
    </location>
</feature>
<feature type="region of interest" description="Disordered" evidence="1">
    <location>
        <begin position="410"/>
        <end position="431"/>
    </location>
</feature>
<dbReference type="SUPFAM" id="SSF53300">
    <property type="entry name" value="vWA-like"/>
    <property type="match status" value="1"/>
</dbReference>
<dbReference type="EMBL" id="SSMQ01000009">
    <property type="protein sequence ID" value="TKD09795.1"/>
    <property type="molecule type" value="Genomic_DNA"/>
</dbReference>
<sequence>MKATYALSKPTIVVGESTKLSLVVRFGAEGKKEDAPRRKLNLSLVLDRSGSMGGTPLRQAIKAAQALVGEMKEDDRVSVVIFDDSPDTIVDPVLAKDKKGIQDKIGKARAGGCTNLSGGWLEGVKHVKKHAKKDEVNRVLLLTDGQANMGITDPDVLKKTSGEKAGEGVVTTTLGFGSGFNEDLLIGMAREAEGNFYFIESPEDVEQVFKIELEGLSSVIGQNLVVSVRPDEVVEHGWVLNKYRIQEKGNELEVTLGDVYAVEDKVLALELEVKPTKAGPVKVASVQFQYQTVVDGSIKDGSGEFVVTVNAGTAEEAAAAAQDINVIGEARRLETAKLKDEAVDLADKGDLKNAAQKLRKMAEDLRNSPLANQFAFAEEIEQLEHFADRLEKRSYDGVLRKELRDQSYQAGARSRGDLAQRGTAGGSAAGLPTVTSADGGVVVRCEKEGGKLRIKVISDGFDASKNVQFPRAIRQEGVTYLVENVVGSNDGSFYRAAGWIKRLLRPGETVSASSGGSARRSSGSSSKAAKTPATAADLPTCTEIGDGVLVQCVPEGKKLRARVVSDGFNPNYNIRFPRSIRELGVLYVCDEVVEASGGGSYVAGGEIKRLIQ</sequence>